<protein>
    <submittedName>
        <fullName evidence="3">Uncharacterized protein</fullName>
    </submittedName>
</protein>
<dbReference type="EMBL" id="CAJNOL010003834">
    <property type="protein sequence ID" value="CAF1575468.1"/>
    <property type="molecule type" value="Genomic_DNA"/>
</dbReference>
<feature type="compositionally biased region" description="Low complexity" evidence="1">
    <location>
        <begin position="132"/>
        <end position="177"/>
    </location>
</feature>
<dbReference type="Proteomes" id="UP000663870">
    <property type="component" value="Unassembled WGS sequence"/>
</dbReference>
<feature type="compositionally biased region" description="Basic residues" evidence="1">
    <location>
        <begin position="224"/>
        <end position="236"/>
    </location>
</feature>
<keyword evidence="4" id="KW-1185">Reference proteome</keyword>
<organism evidence="3 4">
    <name type="scientific">Rotaria sordida</name>
    <dbReference type="NCBI Taxonomy" id="392033"/>
    <lineage>
        <taxon>Eukaryota</taxon>
        <taxon>Metazoa</taxon>
        <taxon>Spiralia</taxon>
        <taxon>Gnathifera</taxon>
        <taxon>Rotifera</taxon>
        <taxon>Eurotatoria</taxon>
        <taxon>Bdelloidea</taxon>
        <taxon>Philodinida</taxon>
        <taxon>Philodinidae</taxon>
        <taxon>Rotaria</taxon>
    </lineage>
</organism>
<reference evidence="3" key="1">
    <citation type="submission" date="2021-02" db="EMBL/GenBank/DDBJ databases">
        <authorList>
            <person name="Nowell W R."/>
        </authorList>
    </citation>
    <scope>NUCLEOTIDE SEQUENCE</scope>
</reference>
<comment type="caution">
    <text evidence="3">The sequence shown here is derived from an EMBL/GenBank/DDBJ whole genome shotgun (WGS) entry which is preliminary data.</text>
</comment>
<accession>A0A815YXQ2</accession>
<gene>
    <name evidence="3" type="ORF">JXQ802_LOCUS45626</name>
    <name evidence="2" type="ORF">PYM288_LOCUS29995</name>
</gene>
<evidence type="ECO:0000256" key="1">
    <source>
        <dbReference type="SAM" id="MobiDB-lite"/>
    </source>
</evidence>
<evidence type="ECO:0000313" key="4">
    <source>
        <dbReference type="Proteomes" id="UP000663870"/>
    </source>
</evidence>
<feature type="compositionally biased region" description="Polar residues" evidence="1">
    <location>
        <begin position="116"/>
        <end position="131"/>
    </location>
</feature>
<dbReference type="Proteomes" id="UP000663854">
    <property type="component" value="Unassembled WGS sequence"/>
</dbReference>
<evidence type="ECO:0000313" key="3">
    <source>
        <dbReference type="EMBL" id="CAF1575468.1"/>
    </source>
</evidence>
<feature type="non-terminal residue" evidence="3">
    <location>
        <position position="1"/>
    </location>
</feature>
<proteinExistence type="predicted"/>
<sequence>KPVTPQPPMVIEENDIKIYVDWTFICSSNSMEQSLALVVGLYCLMNLTFPTYRTVVRFLYVYFMNDKQQQSNVIRKFCKVYNIQLQDNPSSSNAALLEETKINDTYLNDRRENNEEQNISFELQTTTSIQPTSMESTSHESTSIDSISTESISTESISMEPISIESTSTESTSMEPIPTEPKRIEPTTCEKPTAFQQQSNRKRKAEEKHDYEQLSLEIDASKQKITRNLRPKRHRQ</sequence>
<feature type="region of interest" description="Disordered" evidence="1">
    <location>
        <begin position="111"/>
        <end position="236"/>
    </location>
</feature>
<dbReference type="EMBL" id="CAJNOH010002613">
    <property type="protein sequence ID" value="CAF1302658.1"/>
    <property type="molecule type" value="Genomic_DNA"/>
</dbReference>
<dbReference type="AlphaFoldDB" id="A0A815YXQ2"/>
<name>A0A815YXQ2_9BILA</name>
<evidence type="ECO:0000313" key="2">
    <source>
        <dbReference type="EMBL" id="CAF1302658.1"/>
    </source>
</evidence>